<feature type="compositionally biased region" description="Low complexity" evidence="1">
    <location>
        <begin position="149"/>
        <end position="168"/>
    </location>
</feature>
<feature type="region of interest" description="Disordered" evidence="1">
    <location>
        <begin position="1"/>
        <end position="24"/>
    </location>
</feature>
<feature type="domain" description="S1 motif" evidence="2">
    <location>
        <begin position="220"/>
        <end position="298"/>
    </location>
</feature>
<protein>
    <recommendedName>
        <fullName evidence="2">S1 motif domain-containing protein</fullName>
    </recommendedName>
</protein>
<dbReference type="PROSITE" id="PS50126">
    <property type="entry name" value="S1"/>
    <property type="match status" value="1"/>
</dbReference>
<feature type="compositionally biased region" description="Polar residues" evidence="1">
    <location>
        <begin position="189"/>
        <end position="198"/>
    </location>
</feature>
<feature type="compositionally biased region" description="Pro residues" evidence="1">
    <location>
        <begin position="109"/>
        <end position="122"/>
    </location>
</feature>
<dbReference type="EMBL" id="HBGE01012740">
    <property type="protein sequence ID" value="CAD9101350.1"/>
    <property type="molecule type" value="Transcribed_RNA"/>
</dbReference>
<dbReference type="Gene3D" id="2.40.50.140">
    <property type="entry name" value="Nucleic acid-binding proteins"/>
    <property type="match status" value="1"/>
</dbReference>
<dbReference type="AlphaFoldDB" id="A0A7S1LDI3"/>
<feature type="compositionally biased region" description="Polar residues" evidence="1">
    <location>
        <begin position="14"/>
        <end position="23"/>
    </location>
</feature>
<gene>
    <name evidence="3" type="ORF">ACAT0790_LOCUS7541</name>
</gene>
<accession>A0A7S1LDI3</accession>
<feature type="region of interest" description="Disordered" evidence="1">
    <location>
        <begin position="83"/>
        <end position="199"/>
    </location>
</feature>
<evidence type="ECO:0000256" key="1">
    <source>
        <dbReference type="SAM" id="MobiDB-lite"/>
    </source>
</evidence>
<sequence length="331" mass="35489">MACGLQGADMPASSAWQPGQRSAGQRRVRAKLAMRHARPARALAVAVALVAPTALPSLAWVRGQPPLRWQVMRSGPCALPSTTCRASAGGAQEGEGRRPHMPEPLAMPKLPPLPPLQVPPRGPASEVPQSPAVETRRVTTPPVPPPMDFLPAPALQPLPELQLGQQPPRLDDGNRPFSPGRRMREEVTSDATSYSTATFEDGGPRALTWEEARVAFVPVGTTVRGVVEEVRPYGAFIGFILSPGKQNGEGDGVDSHVRGFCEAAELGPPEVHPEVGEQVAVRIMSVDRSSQRISVSVEQADPRWPSRLLPNLRTAHSRPSDREAEALVDAL</sequence>
<reference evidence="3" key="1">
    <citation type="submission" date="2021-01" db="EMBL/GenBank/DDBJ databases">
        <authorList>
            <person name="Corre E."/>
            <person name="Pelletier E."/>
            <person name="Niang G."/>
            <person name="Scheremetjew M."/>
            <person name="Finn R."/>
            <person name="Kale V."/>
            <person name="Holt S."/>
            <person name="Cochrane G."/>
            <person name="Meng A."/>
            <person name="Brown T."/>
            <person name="Cohen L."/>
        </authorList>
    </citation>
    <scope>NUCLEOTIDE SEQUENCE</scope>
    <source>
        <strain evidence="3">OF101</strain>
    </source>
</reference>
<dbReference type="InterPro" id="IPR012340">
    <property type="entry name" value="NA-bd_OB-fold"/>
</dbReference>
<dbReference type="InterPro" id="IPR003029">
    <property type="entry name" value="S1_domain"/>
</dbReference>
<evidence type="ECO:0000313" key="3">
    <source>
        <dbReference type="EMBL" id="CAD9101350.1"/>
    </source>
</evidence>
<name>A0A7S1LDI3_ALECA</name>
<dbReference type="SUPFAM" id="SSF50249">
    <property type="entry name" value="Nucleic acid-binding proteins"/>
    <property type="match status" value="1"/>
</dbReference>
<organism evidence="3">
    <name type="scientific">Alexandrium catenella</name>
    <name type="common">Red tide dinoflagellate</name>
    <name type="synonym">Gonyaulax catenella</name>
    <dbReference type="NCBI Taxonomy" id="2925"/>
    <lineage>
        <taxon>Eukaryota</taxon>
        <taxon>Sar</taxon>
        <taxon>Alveolata</taxon>
        <taxon>Dinophyceae</taxon>
        <taxon>Gonyaulacales</taxon>
        <taxon>Pyrocystaceae</taxon>
        <taxon>Alexandrium</taxon>
    </lineage>
</organism>
<proteinExistence type="predicted"/>
<dbReference type="GO" id="GO:0003676">
    <property type="term" value="F:nucleic acid binding"/>
    <property type="evidence" value="ECO:0007669"/>
    <property type="project" value="InterPro"/>
</dbReference>
<evidence type="ECO:0000259" key="2">
    <source>
        <dbReference type="PROSITE" id="PS50126"/>
    </source>
</evidence>
<dbReference type="SMART" id="SM00316">
    <property type="entry name" value="S1"/>
    <property type="match status" value="1"/>
</dbReference>